<dbReference type="AlphaFoldDB" id="A0A4Q9DW13"/>
<proteinExistence type="predicted"/>
<comment type="caution">
    <text evidence="1">The sequence shown here is derived from an EMBL/GenBank/DDBJ whole genome shotgun (WGS) entry which is preliminary data.</text>
</comment>
<dbReference type="EMBL" id="SIRE01000006">
    <property type="protein sequence ID" value="TBL79993.1"/>
    <property type="molecule type" value="Genomic_DNA"/>
</dbReference>
<sequence>MLLNTIKKILSKQRIPAQAESYKTMEIEATVKVTPRGYCLAFEVLDQGSFFTKDIFVNHVEELSRLELFYNYSALGMNMDELQKYGATHKVVYAFDSYEDAKKAKDTTIQYIRFLITEHQQVSQKIS</sequence>
<dbReference type="Proteomes" id="UP000293142">
    <property type="component" value="Unassembled WGS sequence"/>
</dbReference>
<keyword evidence="2" id="KW-1185">Reference proteome</keyword>
<name>A0A4Q9DW13_9BACL</name>
<accession>A0A4Q9DW13</accession>
<reference evidence="1 2" key="1">
    <citation type="submission" date="2019-02" db="EMBL/GenBank/DDBJ databases">
        <title>Paenibacillus sp. nov., isolated from surface-sterilized tissue of Thalictrum simplex L.</title>
        <authorList>
            <person name="Tuo L."/>
        </authorList>
    </citation>
    <scope>NUCLEOTIDE SEQUENCE [LARGE SCALE GENOMIC DNA]</scope>
    <source>
        <strain evidence="1 2">N2SHLJ1</strain>
    </source>
</reference>
<dbReference type="RefSeq" id="WP_131013239.1">
    <property type="nucleotide sequence ID" value="NZ_SIRE01000006.1"/>
</dbReference>
<dbReference type="OrthoDB" id="2601991at2"/>
<organism evidence="1 2">
    <name type="scientific">Paenibacillus thalictri</name>
    <dbReference type="NCBI Taxonomy" id="2527873"/>
    <lineage>
        <taxon>Bacteria</taxon>
        <taxon>Bacillati</taxon>
        <taxon>Bacillota</taxon>
        <taxon>Bacilli</taxon>
        <taxon>Bacillales</taxon>
        <taxon>Paenibacillaceae</taxon>
        <taxon>Paenibacillus</taxon>
    </lineage>
</organism>
<gene>
    <name evidence="1" type="ORF">EYB31_10445</name>
</gene>
<protein>
    <submittedName>
        <fullName evidence="1">Uncharacterized protein</fullName>
    </submittedName>
</protein>
<evidence type="ECO:0000313" key="2">
    <source>
        <dbReference type="Proteomes" id="UP000293142"/>
    </source>
</evidence>
<evidence type="ECO:0000313" key="1">
    <source>
        <dbReference type="EMBL" id="TBL79993.1"/>
    </source>
</evidence>